<feature type="coiled-coil region" evidence="1">
    <location>
        <begin position="157"/>
        <end position="184"/>
    </location>
</feature>
<protein>
    <submittedName>
        <fullName evidence="2">DUF4391 domain-containing protein</fullName>
    </submittedName>
</protein>
<evidence type="ECO:0000256" key="1">
    <source>
        <dbReference type="SAM" id="Coils"/>
    </source>
</evidence>
<dbReference type="RefSeq" id="WP_100026522.1">
    <property type="nucleotide sequence ID" value="NZ_CP024704.1"/>
</dbReference>
<evidence type="ECO:0000313" key="3">
    <source>
        <dbReference type="Proteomes" id="UP000230781"/>
    </source>
</evidence>
<keyword evidence="1" id="KW-0175">Coiled coil</keyword>
<dbReference type="AlphaFoldDB" id="A0A2D3PS16"/>
<dbReference type="Proteomes" id="UP000230781">
    <property type="component" value="Chromosome"/>
</dbReference>
<dbReference type="InterPro" id="IPR025503">
    <property type="entry name" value="DUF4391"/>
</dbReference>
<gene>
    <name evidence="2" type="ORF">CTM98_07350</name>
</gene>
<name>A0A2D3PS16_9FUSO</name>
<proteinExistence type="predicted"/>
<sequence>MLLGLPEKSEIKKIVSKKQIYEKYSKEFNSARKKSFNDEIEKITFINEISKYSVNCEEGKEVKRIFVIKIDLKEKNFSDENISLISKLFNQKIIFLLSNEDKFSLAIYQSKLFKTKFNNLESFSLKVEGLNLDKIWENFVLFISGYQLTNENDLNAQIDIETKKEKLRKEIETLEKQARKEIQVKKAFELHKKIKFLKNELINL</sequence>
<evidence type="ECO:0000313" key="2">
    <source>
        <dbReference type="EMBL" id="ATV70475.1"/>
    </source>
</evidence>
<organism evidence="2 3">
    <name type="scientific">Fusobacterium pseudoperiodonticum</name>
    <dbReference type="NCBI Taxonomy" id="2663009"/>
    <lineage>
        <taxon>Bacteria</taxon>
        <taxon>Fusobacteriati</taxon>
        <taxon>Fusobacteriota</taxon>
        <taxon>Fusobacteriia</taxon>
        <taxon>Fusobacteriales</taxon>
        <taxon>Fusobacteriaceae</taxon>
        <taxon>Fusobacterium</taxon>
    </lineage>
</organism>
<dbReference type="Pfam" id="PF14335">
    <property type="entry name" value="DUF4391"/>
    <property type="match status" value="1"/>
</dbReference>
<reference evidence="2 3" key="1">
    <citation type="submission" date="2017-11" db="EMBL/GenBank/DDBJ databases">
        <title>Genome sequencing of Fusobacterium periodonticum KCOM 2555.</title>
        <authorList>
            <person name="Kook J.-K."/>
            <person name="Park S.-N."/>
            <person name="Lim Y.K."/>
        </authorList>
    </citation>
    <scope>NUCLEOTIDE SEQUENCE [LARGE SCALE GENOMIC DNA]</scope>
    <source>
        <strain evidence="2 3">KCOM 2555</strain>
    </source>
</reference>
<accession>A0A2D3PS16</accession>
<dbReference type="EMBL" id="CP024704">
    <property type="protein sequence ID" value="ATV70475.1"/>
    <property type="molecule type" value="Genomic_DNA"/>
</dbReference>